<dbReference type="GO" id="GO:0046872">
    <property type="term" value="F:metal ion binding"/>
    <property type="evidence" value="ECO:0007669"/>
    <property type="project" value="UniProtKB-KW"/>
</dbReference>
<accession>A0A7D7WIH4</accession>
<sequence length="391" mass="41115">MSNPLGFGLSSLPARRAAGYPSTPGLPASRLGIVPSSPVTDAIADRLDHFLQSIRSRGAEYGPDAELFLGAAAATLQGGKRLRARFAHAGWLAAGGDGTAPDAALWGLGAALEVFQSAALVHDDLIDNSDTRRGRPASHRALEAAHRDAGWHGDAEAFGRSAAVLLGDLLVAWSDDLLEESLRGHPHAAATRAEYARMRRDVTVGQMLDITEESAWSVNPPSSLLERALRVAALKSARYSVEQPILLGATLAGADDSLLEGLRAFGHPVGMAFQLRDDVLGVFGDPTVTGKPAGDDLREGKRTALIAIARDALDDDARRHLDARIGDPDLSAAEVAQLQELIRESGAAEQVERMIAAYTESAARALDAAALNTRAAQTLNELATAAIARSA</sequence>
<evidence type="ECO:0000313" key="8">
    <source>
        <dbReference type="Proteomes" id="UP000515708"/>
    </source>
</evidence>
<dbReference type="SFLD" id="SFLDS00005">
    <property type="entry name" value="Isoprenoid_Synthase_Type_I"/>
    <property type="match status" value="1"/>
</dbReference>
<name>A0A7D7WIH4_9MICO</name>
<dbReference type="Gene3D" id="1.10.600.10">
    <property type="entry name" value="Farnesyl Diphosphate Synthase"/>
    <property type="match status" value="1"/>
</dbReference>
<gene>
    <name evidence="7" type="ORF">FVO59_15745</name>
</gene>
<evidence type="ECO:0000256" key="6">
    <source>
        <dbReference type="RuleBase" id="RU004466"/>
    </source>
</evidence>
<dbReference type="Pfam" id="PF00348">
    <property type="entry name" value="polyprenyl_synt"/>
    <property type="match status" value="1"/>
</dbReference>
<dbReference type="InterPro" id="IPR000092">
    <property type="entry name" value="Polyprenyl_synt"/>
</dbReference>
<keyword evidence="4" id="KW-0479">Metal-binding</keyword>
<dbReference type="PANTHER" id="PTHR12001">
    <property type="entry name" value="GERANYLGERANYL PYROPHOSPHATE SYNTHASE"/>
    <property type="match status" value="1"/>
</dbReference>
<dbReference type="GO" id="GO:0008299">
    <property type="term" value="P:isoprenoid biosynthetic process"/>
    <property type="evidence" value="ECO:0007669"/>
    <property type="project" value="InterPro"/>
</dbReference>
<comment type="similarity">
    <text evidence="2 6">Belongs to the FPP/GGPP synthase family.</text>
</comment>
<evidence type="ECO:0000256" key="1">
    <source>
        <dbReference type="ARBA" id="ARBA00001946"/>
    </source>
</evidence>
<dbReference type="InterPro" id="IPR008949">
    <property type="entry name" value="Isoprenoid_synthase_dom_sf"/>
</dbReference>
<dbReference type="SFLD" id="SFLDG01017">
    <property type="entry name" value="Polyprenyl_Transferase_Like"/>
    <property type="match status" value="1"/>
</dbReference>
<dbReference type="EMBL" id="CP043732">
    <property type="protein sequence ID" value="QMU98474.1"/>
    <property type="molecule type" value="Genomic_DNA"/>
</dbReference>
<protein>
    <submittedName>
        <fullName evidence="7">Polyprenyl synthetase family protein</fullName>
    </submittedName>
</protein>
<organism evidence="7 8">
    <name type="scientific">Microbacterium esteraromaticum</name>
    <dbReference type="NCBI Taxonomy" id="57043"/>
    <lineage>
        <taxon>Bacteria</taxon>
        <taxon>Bacillati</taxon>
        <taxon>Actinomycetota</taxon>
        <taxon>Actinomycetes</taxon>
        <taxon>Micrococcales</taxon>
        <taxon>Microbacteriaceae</taxon>
        <taxon>Microbacterium</taxon>
    </lineage>
</organism>
<dbReference type="Proteomes" id="UP000515708">
    <property type="component" value="Chromosome"/>
</dbReference>
<dbReference type="PANTHER" id="PTHR12001:SF85">
    <property type="entry name" value="SHORT CHAIN ISOPRENYL DIPHOSPHATE SYNTHASE"/>
    <property type="match status" value="1"/>
</dbReference>
<keyword evidence="5" id="KW-0460">Magnesium</keyword>
<dbReference type="PROSITE" id="PS00723">
    <property type="entry name" value="POLYPRENYL_SYNTHASE_1"/>
    <property type="match status" value="1"/>
</dbReference>
<dbReference type="AlphaFoldDB" id="A0A7D7WIH4"/>
<keyword evidence="3 6" id="KW-0808">Transferase</keyword>
<reference evidence="7 8" key="1">
    <citation type="journal article" date="2020" name="Front. Microbiol.">
        <title>Design of Bacterial Strain-Specific qPCR Assays Using NGS Data and Publicly Available Resources and Its Application to Track Biocontrol Strains.</title>
        <authorList>
            <person name="Hernandez I."/>
            <person name="Sant C."/>
            <person name="Martinez R."/>
            <person name="Fernandez C."/>
        </authorList>
    </citation>
    <scope>NUCLEOTIDE SEQUENCE [LARGE SCALE GENOMIC DNA]</scope>
    <source>
        <strain evidence="7 8">B24</strain>
    </source>
</reference>
<evidence type="ECO:0000256" key="4">
    <source>
        <dbReference type="ARBA" id="ARBA00022723"/>
    </source>
</evidence>
<comment type="cofactor">
    <cofactor evidence="1">
        <name>Mg(2+)</name>
        <dbReference type="ChEBI" id="CHEBI:18420"/>
    </cofactor>
</comment>
<evidence type="ECO:0000256" key="2">
    <source>
        <dbReference type="ARBA" id="ARBA00006706"/>
    </source>
</evidence>
<dbReference type="GO" id="GO:0004659">
    <property type="term" value="F:prenyltransferase activity"/>
    <property type="evidence" value="ECO:0007669"/>
    <property type="project" value="InterPro"/>
</dbReference>
<evidence type="ECO:0000256" key="3">
    <source>
        <dbReference type="ARBA" id="ARBA00022679"/>
    </source>
</evidence>
<dbReference type="InterPro" id="IPR033749">
    <property type="entry name" value="Polyprenyl_synt_CS"/>
</dbReference>
<proteinExistence type="inferred from homology"/>
<evidence type="ECO:0000313" key="7">
    <source>
        <dbReference type="EMBL" id="QMU98474.1"/>
    </source>
</evidence>
<dbReference type="PROSITE" id="PS00444">
    <property type="entry name" value="POLYPRENYL_SYNTHASE_2"/>
    <property type="match status" value="1"/>
</dbReference>
<evidence type="ECO:0000256" key="5">
    <source>
        <dbReference type="ARBA" id="ARBA00022842"/>
    </source>
</evidence>
<dbReference type="SUPFAM" id="SSF48576">
    <property type="entry name" value="Terpenoid synthases"/>
    <property type="match status" value="1"/>
</dbReference>
<dbReference type="CDD" id="cd00685">
    <property type="entry name" value="Trans_IPPS_HT"/>
    <property type="match status" value="1"/>
</dbReference>